<dbReference type="EMBL" id="KV918797">
    <property type="protein sequence ID" value="OSX79133.1"/>
    <property type="molecule type" value="Genomic_DNA"/>
</dbReference>
<name>A0A1X6PEQ8_PORUM</name>
<accession>A0A1X6PEQ8</accession>
<gene>
    <name evidence="1" type="ORF">BU14_0086s0020</name>
</gene>
<sequence>MTPFTKLPIICFLKCRRAGFSIAGSDQHLSATTLKDYMSGLVYLFAEAKLDGPLGVVPLVKDCAERTSPWQRKGVAVIKEEEKVRAEPGTFVGNPMATADVKNLCGATNKEARQGGEQSLSSAPVTPAIMEAFHAELLLTHLPAHPPEVAGAAPSATQSDAPSAAQPISLKEKAARMSMYSPPSVGQADMLTYIYYVVAFVTRARPVTINFLTFDDVTFPDMKLAENFEFFQIHHCFPNLRLRLTKTGTTKKDVMTVRLLSFFTQMSAKDEAEVGQLAWVHCRSEHLNCSQLFHALLLFACSAPGVGMSVPTLLQQPRFLSLLARSLTGAVRLFKRRSKTEINTRFVSDLARIGQDFINGVMRLGGWSAISGSFFRYIAAMNTQGTLRSSFRSFRQDEVTQVVAHVMATYAKWSSSVLRDVCRRAIREDGVVDQDAVVAIEKDHVKNCARWCATVC</sequence>
<organism evidence="1 2">
    <name type="scientific">Porphyra umbilicalis</name>
    <name type="common">Purple laver</name>
    <name type="synonym">Red alga</name>
    <dbReference type="NCBI Taxonomy" id="2786"/>
    <lineage>
        <taxon>Eukaryota</taxon>
        <taxon>Rhodophyta</taxon>
        <taxon>Bangiophyceae</taxon>
        <taxon>Bangiales</taxon>
        <taxon>Bangiaceae</taxon>
        <taxon>Porphyra</taxon>
    </lineage>
</organism>
<dbReference type="Proteomes" id="UP000218209">
    <property type="component" value="Unassembled WGS sequence"/>
</dbReference>
<proteinExistence type="predicted"/>
<evidence type="ECO:0000313" key="2">
    <source>
        <dbReference type="Proteomes" id="UP000218209"/>
    </source>
</evidence>
<evidence type="ECO:0000313" key="1">
    <source>
        <dbReference type="EMBL" id="OSX79133.1"/>
    </source>
</evidence>
<keyword evidence="2" id="KW-1185">Reference proteome</keyword>
<dbReference type="AlphaFoldDB" id="A0A1X6PEQ8"/>
<reference evidence="1 2" key="1">
    <citation type="submission" date="2017-03" db="EMBL/GenBank/DDBJ databases">
        <title>WGS assembly of Porphyra umbilicalis.</title>
        <authorList>
            <person name="Brawley S.H."/>
            <person name="Blouin N.A."/>
            <person name="Ficko-Blean E."/>
            <person name="Wheeler G.L."/>
            <person name="Lohr M."/>
            <person name="Goodson H.V."/>
            <person name="Jenkins J.W."/>
            <person name="Blaby-Haas C.E."/>
            <person name="Helliwell K.E."/>
            <person name="Chan C."/>
            <person name="Marriage T."/>
            <person name="Bhattacharya D."/>
            <person name="Klein A.S."/>
            <person name="Badis Y."/>
            <person name="Brodie J."/>
            <person name="Cao Y."/>
            <person name="Collen J."/>
            <person name="Dittami S.M."/>
            <person name="Gachon C.M."/>
            <person name="Green B.R."/>
            <person name="Karpowicz S."/>
            <person name="Kim J.W."/>
            <person name="Kudahl U."/>
            <person name="Lin S."/>
            <person name="Michel G."/>
            <person name="Mittag M."/>
            <person name="Olson B.J."/>
            <person name="Pangilinan J."/>
            <person name="Peng Y."/>
            <person name="Qiu H."/>
            <person name="Shu S."/>
            <person name="Singer J.T."/>
            <person name="Smith A.G."/>
            <person name="Sprecher B.N."/>
            <person name="Wagner V."/>
            <person name="Wang W."/>
            <person name="Wang Z.-Y."/>
            <person name="Yan J."/>
            <person name="Yarish C."/>
            <person name="Zoeuner-Riek S."/>
            <person name="Zhuang Y."/>
            <person name="Zou Y."/>
            <person name="Lindquist E.A."/>
            <person name="Grimwood J."/>
            <person name="Barry K."/>
            <person name="Rokhsar D.S."/>
            <person name="Schmutz J."/>
            <person name="Stiller J.W."/>
            <person name="Grossman A.R."/>
            <person name="Prochnik S.E."/>
        </authorList>
    </citation>
    <scope>NUCLEOTIDE SEQUENCE [LARGE SCALE GENOMIC DNA]</scope>
    <source>
        <strain evidence="1">4086291</strain>
    </source>
</reference>
<protein>
    <submittedName>
        <fullName evidence="1">Uncharacterized protein</fullName>
    </submittedName>
</protein>